<dbReference type="SUPFAM" id="SSF47598">
    <property type="entry name" value="Ribbon-helix-helix"/>
    <property type="match status" value="1"/>
</dbReference>
<gene>
    <name evidence="1" type="ORF">NCTC13294_01344</name>
</gene>
<accession>A0A381E7X0</accession>
<dbReference type="Proteomes" id="UP000254572">
    <property type="component" value="Unassembled WGS sequence"/>
</dbReference>
<dbReference type="InterPro" id="IPR013321">
    <property type="entry name" value="Arc_rbn_hlx_hlx"/>
</dbReference>
<dbReference type="GO" id="GO:0006355">
    <property type="term" value="P:regulation of DNA-templated transcription"/>
    <property type="evidence" value="ECO:0007669"/>
    <property type="project" value="InterPro"/>
</dbReference>
<reference evidence="1 2" key="1">
    <citation type="submission" date="2018-06" db="EMBL/GenBank/DDBJ databases">
        <authorList>
            <consortium name="Pathogen Informatics"/>
            <person name="Doyle S."/>
        </authorList>
    </citation>
    <scope>NUCLEOTIDE SEQUENCE [LARGE SCALE GENOMIC DNA]</scope>
    <source>
        <strain evidence="1 2">NCTC13294</strain>
    </source>
</reference>
<name>A0A381E7X0_9GAMM</name>
<organism evidence="1 2">
    <name type="scientific">Cardiobacterium valvarum</name>
    <dbReference type="NCBI Taxonomy" id="194702"/>
    <lineage>
        <taxon>Bacteria</taxon>
        <taxon>Pseudomonadati</taxon>
        <taxon>Pseudomonadota</taxon>
        <taxon>Gammaproteobacteria</taxon>
        <taxon>Cardiobacteriales</taxon>
        <taxon>Cardiobacteriaceae</taxon>
        <taxon>Cardiobacterium</taxon>
    </lineage>
</organism>
<proteinExistence type="predicted"/>
<protein>
    <submittedName>
        <fullName evidence="1">Ribbon-helix-helix protein, copG family</fullName>
    </submittedName>
</protein>
<keyword evidence="2" id="KW-1185">Reference proteome</keyword>
<dbReference type="RefSeq" id="WP_006986626.1">
    <property type="nucleotide sequence ID" value="NZ_CABMOK010000151.1"/>
</dbReference>
<dbReference type="EMBL" id="UFUW01000001">
    <property type="protein sequence ID" value="SUX22805.1"/>
    <property type="molecule type" value="Genomic_DNA"/>
</dbReference>
<dbReference type="Gene3D" id="1.10.1220.10">
    <property type="entry name" value="Met repressor-like"/>
    <property type="match status" value="1"/>
</dbReference>
<dbReference type="InterPro" id="IPR010985">
    <property type="entry name" value="Ribbon_hlx_hlx"/>
</dbReference>
<sequence length="119" mass="14518">MQQHEFTRMQVRLPEELYAQLKEICEKKRLSLNQYFLEALEQAVRFEKRRNRRLIYNDWNTKHSSAQDFTDDYILRAADGITEFLADHPQYELVNIETRPSGLRLWYTYPIDEYGREVR</sequence>
<evidence type="ECO:0000313" key="2">
    <source>
        <dbReference type="Proteomes" id="UP000254572"/>
    </source>
</evidence>
<dbReference type="AlphaFoldDB" id="A0A381E7X0"/>
<evidence type="ECO:0000313" key="1">
    <source>
        <dbReference type="EMBL" id="SUX22805.1"/>
    </source>
</evidence>